<evidence type="ECO:0000256" key="2">
    <source>
        <dbReference type="ARBA" id="ARBA00023125"/>
    </source>
</evidence>
<keyword evidence="6" id="KW-1185">Reference proteome</keyword>
<dbReference type="InterPro" id="IPR036388">
    <property type="entry name" value="WH-like_DNA-bd_sf"/>
</dbReference>
<dbReference type="PROSITE" id="PS50949">
    <property type="entry name" value="HTH_GNTR"/>
    <property type="match status" value="1"/>
</dbReference>
<dbReference type="InterPro" id="IPR000524">
    <property type="entry name" value="Tscrpt_reg_HTH_GntR"/>
</dbReference>
<dbReference type="OrthoDB" id="362473at2"/>
<accession>A0A544TAQ1</accession>
<evidence type="ECO:0000256" key="3">
    <source>
        <dbReference type="ARBA" id="ARBA00023163"/>
    </source>
</evidence>
<dbReference type="SUPFAM" id="SSF46785">
    <property type="entry name" value="Winged helix' DNA-binding domain"/>
    <property type="match status" value="1"/>
</dbReference>
<evidence type="ECO:0000256" key="1">
    <source>
        <dbReference type="ARBA" id="ARBA00023015"/>
    </source>
</evidence>
<dbReference type="RefSeq" id="WP_142538532.1">
    <property type="nucleotide sequence ID" value="NZ_BMIE01000003.1"/>
</dbReference>
<keyword evidence="2" id="KW-0238">DNA-binding</keyword>
<keyword evidence="3" id="KW-0804">Transcription</keyword>
<organism evidence="5 6">
    <name type="scientific">Psychrobacillus lasiicapitis</name>
    <dbReference type="NCBI Taxonomy" id="1636719"/>
    <lineage>
        <taxon>Bacteria</taxon>
        <taxon>Bacillati</taxon>
        <taxon>Bacillota</taxon>
        <taxon>Bacilli</taxon>
        <taxon>Bacillales</taxon>
        <taxon>Bacillaceae</taxon>
        <taxon>Psychrobacillus</taxon>
    </lineage>
</organism>
<evidence type="ECO:0000313" key="5">
    <source>
        <dbReference type="EMBL" id="TQR14551.1"/>
    </source>
</evidence>
<proteinExistence type="predicted"/>
<keyword evidence="1" id="KW-0805">Transcription regulation</keyword>
<dbReference type="Proteomes" id="UP000317316">
    <property type="component" value="Unassembled WGS sequence"/>
</dbReference>
<dbReference type="GO" id="GO:0003700">
    <property type="term" value="F:DNA-binding transcription factor activity"/>
    <property type="evidence" value="ECO:0007669"/>
    <property type="project" value="InterPro"/>
</dbReference>
<dbReference type="AlphaFoldDB" id="A0A544TAQ1"/>
<protein>
    <submittedName>
        <fullName evidence="5">GntR family transcriptional regulator</fullName>
    </submittedName>
</protein>
<dbReference type="SMART" id="SM00345">
    <property type="entry name" value="HTH_GNTR"/>
    <property type="match status" value="1"/>
</dbReference>
<evidence type="ECO:0000259" key="4">
    <source>
        <dbReference type="PROSITE" id="PS50949"/>
    </source>
</evidence>
<dbReference type="Pfam" id="PF00392">
    <property type="entry name" value="GntR"/>
    <property type="match status" value="1"/>
</dbReference>
<dbReference type="PANTHER" id="PTHR38445">
    <property type="entry name" value="HTH-TYPE TRANSCRIPTIONAL REPRESSOR YTRA"/>
    <property type="match status" value="1"/>
</dbReference>
<dbReference type="PANTHER" id="PTHR38445:SF6">
    <property type="entry name" value="GNTR-FAMILY TRANSCRIPTIONAL REGULATOR"/>
    <property type="match status" value="1"/>
</dbReference>
<gene>
    <name evidence="5" type="ORF">FG382_08860</name>
</gene>
<dbReference type="EMBL" id="VDGH01000004">
    <property type="protein sequence ID" value="TQR14551.1"/>
    <property type="molecule type" value="Genomic_DNA"/>
</dbReference>
<comment type="caution">
    <text evidence="5">The sequence shown here is derived from an EMBL/GenBank/DDBJ whole genome shotgun (WGS) entry which is preliminary data.</text>
</comment>
<evidence type="ECO:0000313" key="6">
    <source>
        <dbReference type="Proteomes" id="UP000317316"/>
    </source>
</evidence>
<dbReference type="InterPro" id="IPR036390">
    <property type="entry name" value="WH_DNA-bd_sf"/>
</dbReference>
<name>A0A544TAQ1_9BACI</name>
<reference evidence="5 6" key="1">
    <citation type="submission" date="2019-05" db="EMBL/GenBank/DDBJ databases">
        <title>Psychrobacillus vulpis sp. nov., a new species isolated from feces of a red fox that inhabits in The Tablas de Daimiel Natural Park, Albacete, Spain.</title>
        <authorList>
            <person name="Rodriguez M."/>
            <person name="Reina J.C."/>
            <person name="Bejar V."/>
            <person name="Llamas I."/>
        </authorList>
    </citation>
    <scope>NUCLEOTIDE SEQUENCE [LARGE SCALE GENOMIC DNA]</scope>
    <source>
        <strain evidence="5 6">NEAU-3TGS17</strain>
    </source>
</reference>
<dbReference type="CDD" id="cd07377">
    <property type="entry name" value="WHTH_GntR"/>
    <property type="match status" value="1"/>
</dbReference>
<dbReference type="Gene3D" id="1.10.10.10">
    <property type="entry name" value="Winged helix-like DNA-binding domain superfamily/Winged helix DNA-binding domain"/>
    <property type="match status" value="1"/>
</dbReference>
<feature type="domain" description="HTH gntR-type" evidence="4">
    <location>
        <begin position="9"/>
        <end position="77"/>
    </location>
</feature>
<dbReference type="GO" id="GO:0003677">
    <property type="term" value="F:DNA binding"/>
    <property type="evidence" value="ECO:0007669"/>
    <property type="project" value="UniProtKB-KW"/>
</dbReference>
<sequence length="123" mass="14239">MSIDFLPDKPIYQQLIDRITGEIIRGNVKPGEKLPSVREYAVEVGVNANTMQRVYKELEMMRISETKRGQGTFVTDNETRLQQLRDEVKEGLVESFLNSIEALGFSKKEMIEFIQTRERGEKQ</sequence>